<dbReference type="EMBL" id="OZ034818">
    <property type="protein sequence ID" value="CAL1389924.1"/>
    <property type="molecule type" value="Genomic_DNA"/>
</dbReference>
<proteinExistence type="predicted"/>
<dbReference type="Proteomes" id="UP001497516">
    <property type="component" value="Chromosome 5"/>
</dbReference>
<dbReference type="AlphaFoldDB" id="A0AAV2EVR5"/>
<protein>
    <submittedName>
        <fullName evidence="1">Uncharacterized protein</fullName>
    </submittedName>
</protein>
<reference evidence="1 2" key="1">
    <citation type="submission" date="2024-04" db="EMBL/GenBank/DDBJ databases">
        <authorList>
            <person name="Fracassetti M."/>
        </authorList>
    </citation>
    <scope>NUCLEOTIDE SEQUENCE [LARGE SCALE GENOMIC DNA]</scope>
</reference>
<name>A0AAV2EVR5_9ROSI</name>
<organism evidence="1 2">
    <name type="scientific">Linum trigynum</name>
    <dbReference type="NCBI Taxonomy" id="586398"/>
    <lineage>
        <taxon>Eukaryota</taxon>
        <taxon>Viridiplantae</taxon>
        <taxon>Streptophyta</taxon>
        <taxon>Embryophyta</taxon>
        <taxon>Tracheophyta</taxon>
        <taxon>Spermatophyta</taxon>
        <taxon>Magnoliopsida</taxon>
        <taxon>eudicotyledons</taxon>
        <taxon>Gunneridae</taxon>
        <taxon>Pentapetalae</taxon>
        <taxon>rosids</taxon>
        <taxon>fabids</taxon>
        <taxon>Malpighiales</taxon>
        <taxon>Linaceae</taxon>
        <taxon>Linum</taxon>
    </lineage>
</organism>
<sequence>MWGIWRMEDGEGFMSFWVLGFSTEVVAEQSWRITIVGAESRSAALLVVGCDPGPNPGCYFLLHPIKGLLFF</sequence>
<evidence type="ECO:0000313" key="1">
    <source>
        <dbReference type="EMBL" id="CAL1389924.1"/>
    </source>
</evidence>
<gene>
    <name evidence="1" type="ORF">LTRI10_LOCUS30743</name>
</gene>
<keyword evidence="2" id="KW-1185">Reference proteome</keyword>
<accession>A0AAV2EVR5</accession>
<evidence type="ECO:0000313" key="2">
    <source>
        <dbReference type="Proteomes" id="UP001497516"/>
    </source>
</evidence>